<keyword evidence="3" id="KW-1185">Reference proteome</keyword>
<protein>
    <submittedName>
        <fullName evidence="2">Uncharacterized protein</fullName>
    </submittedName>
</protein>
<reference evidence="2 3" key="1">
    <citation type="submission" date="2017-02" db="EMBL/GenBank/DDBJ databases">
        <authorList>
            <person name="Peterson S.W."/>
        </authorList>
    </citation>
    <scope>NUCLEOTIDE SEQUENCE [LARGE SCALE GENOMIC DNA]</scope>
    <source>
        <strain evidence="2 3">CIP104813</strain>
    </source>
</reference>
<organism evidence="2 3">
    <name type="scientific">Brachybacterium nesterenkovii</name>
    <dbReference type="NCBI Taxonomy" id="47847"/>
    <lineage>
        <taxon>Bacteria</taxon>
        <taxon>Bacillati</taxon>
        <taxon>Actinomycetota</taxon>
        <taxon>Actinomycetes</taxon>
        <taxon>Micrococcales</taxon>
        <taxon>Dermabacteraceae</taxon>
        <taxon>Brachybacterium</taxon>
    </lineage>
</organism>
<feature type="region of interest" description="Disordered" evidence="1">
    <location>
        <begin position="152"/>
        <end position="254"/>
    </location>
</feature>
<gene>
    <name evidence="2" type="ORF">FM110_01405</name>
</gene>
<dbReference type="Proteomes" id="UP000195981">
    <property type="component" value="Unassembled WGS sequence"/>
</dbReference>
<dbReference type="EMBL" id="FWFG01000013">
    <property type="protein sequence ID" value="SLM88240.1"/>
    <property type="molecule type" value="Genomic_DNA"/>
</dbReference>
<dbReference type="AlphaFoldDB" id="A0A1X6WTK3"/>
<evidence type="ECO:0000313" key="3">
    <source>
        <dbReference type="Proteomes" id="UP000195981"/>
    </source>
</evidence>
<accession>A0A1X6WTK3</accession>
<sequence>MVLAGPEPGIGDAGDVDAQADLLERLAAEGVEALPRVLGRAPGAYVREDAAAWRPGGGRRSAVAGDPRTAERLAQAAVRERLEAALDRLHAADHVLGLTGREGLGFRPDGTVMIRDLSALAPGATLAGRLADQRWLDSVLGDAGRTLRRRADAAPAPWIDDADGTGPGPAAGGAERSDPPAVSPLQAPPPPSAPRAASDDAPTRRVAAEERRPARSWSPLAARTGDAGLVVQPWSQESGRPWSARLPAGRDAGRGEGAAASMLRRWRRSLQGRAPFAWRGLAVGAAAVCALTVLIVLATVPGISPQAEAEGASTASAAPGAEDAAAEESAVEPADPVGLVGVLASARREHLVAGVEDTATAPGSPAADQDARLAEAYRHVTVTGWTTTVVSAEVIACDTAAGTASIRARISESERTLTLPDGTVRTVPAVPEHEVVLHLVWLDGRWLLERVDPV</sequence>
<feature type="region of interest" description="Disordered" evidence="1">
    <location>
        <begin position="311"/>
        <end position="332"/>
    </location>
</feature>
<name>A0A1X6WTK3_9MICO</name>
<proteinExistence type="predicted"/>
<feature type="compositionally biased region" description="Basic and acidic residues" evidence="1">
    <location>
        <begin position="197"/>
        <end position="213"/>
    </location>
</feature>
<evidence type="ECO:0000256" key="1">
    <source>
        <dbReference type="SAM" id="MobiDB-lite"/>
    </source>
</evidence>
<feature type="compositionally biased region" description="Low complexity" evidence="1">
    <location>
        <begin position="311"/>
        <end position="323"/>
    </location>
</feature>
<evidence type="ECO:0000313" key="2">
    <source>
        <dbReference type="EMBL" id="SLM88240.1"/>
    </source>
</evidence>